<evidence type="ECO:0000313" key="3">
    <source>
        <dbReference type="Proteomes" id="UP001152622"/>
    </source>
</evidence>
<name>A0A9Q1FHR0_SYNKA</name>
<protein>
    <submittedName>
        <fullName evidence="2">Uncharacterized protein</fullName>
    </submittedName>
</protein>
<dbReference type="AlphaFoldDB" id="A0A9Q1FHR0"/>
<feature type="region of interest" description="Disordered" evidence="1">
    <location>
        <begin position="43"/>
        <end position="78"/>
    </location>
</feature>
<accession>A0A9Q1FHR0</accession>
<sequence length="78" mass="8657">MTRCHPLTPAIIETDDCRLEGILPAEFWHHGSTVGQAFGQQPACEASSEENLQDRAGMEEVPGSLMAEERVTENEWES</sequence>
<evidence type="ECO:0000256" key="1">
    <source>
        <dbReference type="SAM" id="MobiDB-lite"/>
    </source>
</evidence>
<reference evidence="2" key="1">
    <citation type="journal article" date="2023" name="Science">
        <title>Genome structures resolve the early diversification of teleost fishes.</title>
        <authorList>
            <person name="Parey E."/>
            <person name="Louis A."/>
            <person name="Montfort J."/>
            <person name="Bouchez O."/>
            <person name="Roques C."/>
            <person name="Iampietro C."/>
            <person name="Lluch J."/>
            <person name="Castinel A."/>
            <person name="Donnadieu C."/>
            <person name="Desvignes T."/>
            <person name="Floi Bucao C."/>
            <person name="Jouanno E."/>
            <person name="Wen M."/>
            <person name="Mejri S."/>
            <person name="Dirks R."/>
            <person name="Jansen H."/>
            <person name="Henkel C."/>
            <person name="Chen W.J."/>
            <person name="Zahm M."/>
            <person name="Cabau C."/>
            <person name="Klopp C."/>
            <person name="Thompson A.W."/>
            <person name="Robinson-Rechavi M."/>
            <person name="Braasch I."/>
            <person name="Lecointre G."/>
            <person name="Bobe J."/>
            <person name="Postlethwait J.H."/>
            <person name="Berthelot C."/>
            <person name="Roest Crollius H."/>
            <person name="Guiguen Y."/>
        </authorList>
    </citation>
    <scope>NUCLEOTIDE SEQUENCE</scope>
    <source>
        <strain evidence="2">WJC10195</strain>
    </source>
</reference>
<organism evidence="2 3">
    <name type="scientific">Synaphobranchus kaupii</name>
    <name type="common">Kaup's arrowtooth eel</name>
    <dbReference type="NCBI Taxonomy" id="118154"/>
    <lineage>
        <taxon>Eukaryota</taxon>
        <taxon>Metazoa</taxon>
        <taxon>Chordata</taxon>
        <taxon>Craniata</taxon>
        <taxon>Vertebrata</taxon>
        <taxon>Euteleostomi</taxon>
        <taxon>Actinopterygii</taxon>
        <taxon>Neopterygii</taxon>
        <taxon>Teleostei</taxon>
        <taxon>Anguilliformes</taxon>
        <taxon>Synaphobranchidae</taxon>
        <taxon>Synaphobranchus</taxon>
    </lineage>
</organism>
<comment type="caution">
    <text evidence="2">The sequence shown here is derived from an EMBL/GenBank/DDBJ whole genome shotgun (WGS) entry which is preliminary data.</text>
</comment>
<evidence type="ECO:0000313" key="2">
    <source>
        <dbReference type="EMBL" id="KAJ8359068.1"/>
    </source>
</evidence>
<proteinExistence type="predicted"/>
<keyword evidence="3" id="KW-1185">Reference proteome</keyword>
<dbReference type="EMBL" id="JAINUF010000005">
    <property type="protein sequence ID" value="KAJ8359068.1"/>
    <property type="molecule type" value="Genomic_DNA"/>
</dbReference>
<feature type="compositionally biased region" description="Basic and acidic residues" evidence="1">
    <location>
        <begin position="67"/>
        <end position="78"/>
    </location>
</feature>
<gene>
    <name evidence="2" type="ORF">SKAU_G00155930</name>
</gene>
<dbReference type="Proteomes" id="UP001152622">
    <property type="component" value="Chromosome 5"/>
</dbReference>